<protein>
    <submittedName>
        <fullName evidence="1">Uncharacterized protein</fullName>
    </submittedName>
</protein>
<dbReference type="AlphaFoldDB" id="A0A6C0IPN0"/>
<accession>A0A6C0IPN0</accession>
<dbReference type="EMBL" id="MN740235">
    <property type="protein sequence ID" value="QHT95141.1"/>
    <property type="molecule type" value="Genomic_DNA"/>
</dbReference>
<reference evidence="1" key="1">
    <citation type="journal article" date="2020" name="Nature">
        <title>Giant virus diversity and host interactions through global metagenomics.</title>
        <authorList>
            <person name="Schulz F."/>
            <person name="Roux S."/>
            <person name="Paez-Espino D."/>
            <person name="Jungbluth S."/>
            <person name="Walsh D.A."/>
            <person name="Denef V.J."/>
            <person name="McMahon K.D."/>
            <person name="Konstantinidis K.T."/>
            <person name="Eloe-Fadrosh E.A."/>
            <person name="Kyrpides N.C."/>
            <person name="Woyke T."/>
        </authorList>
    </citation>
    <scope>NUCLEOTIDE SEQUENCE</scope>
    <source>
        <strain evidence="1">GVMAG-M-3300024261-37</strain>
    </source>
</reference>
<proteinExistence type="predicted"/>
<sequence length="60" mass="7208">MENNKDINLSKPKIYSSLKSLKNTNTKKIKKETKKEYLDSFYTTEYIDAYFKKKELNITH</sequence>
<evidence type="ECO:0000313" key="1">
    <source>
        <dbReference type="EMBL" id="QHT95141.1"/>
    </source>
</evidence>
<organism evidence="1">
    <name type="scientific">viral metagenome</name>
    <dbReference type="NCBI Taxonomy" id="1070528"/>
    <lineage>
        <taxon>unclassified sequences</taxon>
        <taxon>metagenomes</taxon>
        <taxon>organismal metagenomes</taxon>
    </lineage>
</organism>
<name>A0A6C0IPN0_9ZZZZ</name>